<dbReference type="InterPro" id="IPR031325">
    <property type="entry name" value="RHS_repeat"/>
</dbReference>
<evidence type="ECO:0000256" key="1">
    <source>
        <dbReference type="SAM" id="MobiDB-lite"/>
    </source>
</evidence>
<protein>
    <submittedName>
        <fullName evidence="3">RHS repeat protein</fullName>
    </submittedName>
</protein>
<proteinExistence type="predicted"/>
<dbReference type="Proteomes" id="UP000306378">
    <property type="component" value="Unassembled WGS sequence"/>
</dbReference>
<feature type="compositionally biased region" description="Polar residues" evidence="1">
    <location>
        <begin position="85"/>
        <end position="94"/>
    </location>
</feature>
<feature type="region of interest" description="Disordered" evidence="1">
    <location>
        <begin position="43"/>
        <end position="143"/>
    </location>
</feature>
<dbReference type="EMBL" id="VBUT01000032">
    <property type="protein sequence ID" value="TLF71566.1"/>
    <property type="molecule type" value="Genomic_DNA"/>
</dbReference>
<evidence type="ECO:0000313" key="4">
    <source>
        <dbReference type="Proteomes" id="UP000306378"/>
    </source>
</evidence>
<reference evidence="3 4" key="1">
    <citation type="submission" date="2019-05" db="EMBL/GenBank/DDBJ databases">
        <title>Genomes sequences of two Nocardia cyriacigeorgica environmental isolates, type strains Nocardia asteroides ATCC 19247 and Nocardia cyriacigeorgica DSM 44484.</title>
        <authorList>
            <person name="Vautrin F."/>
            <person name="Bergeron E."/>
            <person name="Dubost A."/>
            <person name="Abrouk D."/>
            <person name="Rodriguez Nava V."/>
            <person name="Pujic P."/>
        </authorList>
    </citation>
    <scope>NUCLEOTIDE SEQUENCE [LARGE SCALE GENOMIC DNA]</scope>
    <source>
        <strain evidence="3 4">EML 446</strain>
    </source>
</reference>
<accession>A0A5R8N7F5</accession>
<comment type="caution">
    <text evidence="3">The sequence shown here is derived from an EMBL/GenBank/DDBJ whole genome shotgun (WGS) entry which is preliminary data.</text>
</comment>
<sequence length="410" mass="43994">ATFVAKTMTTIARLFSKVASTFAKLKPLLAKLKDAWQAIARTLGKGGKSTPSPAKKTSTDTSTASTDTPSKPKDTDTKPGEKSADTTTASTDNPPKTGDPDGRTPDQPGKPQDQAKADEGAGDKATEGGPKTNRDDSQVTKCGDPVDVATGEFLLLETDVDLPGILPLRLGRRHRSSYRFGRWFGPSWAATLDIRIVVEAETVTLIGEDGVLLVYPHAEPGSPVPPRNGGQRWTLARSETGGYRVYDPDRELTWHFDAASALGGLDALLGNYAISAITDRHHNHIRFHYDSDGAPVEITHSGGYRVRVTSDDGRITALSVVGSASDGAETATQIRVFEYDAGELVSVTNGVGATTHYSYDDAHRLTGWTDSNGNRMVNTYDDEGRVVAQHGNSNILNATFDYFTTPDNSL</sequence>
<feature type="non-terminal residue" evidence="3">
    <location>
        <position position="410"/>
    </location>
</feature>
<organism evidence="3 4">
    <name type="scientific">Nocardia cyriacigeorgica</name>
    <dbReference type="NCBI Taxonomy" id="135487"/>
    <lineage>
        <taxon>Bacteria</taxon>
        <taxon>Bacillati</taxon>
        <taxon>Actinomycetota</taxon>
        <taxon>Actinomycetes</taxon>
        <taxon>Mycobacteriales</taxon>
        <taxon>Nocardiaceae</taxon>
        <taxon>Nocardia</taxon>
    </lineage>
</organism>
<dbReference type="Pfam" id="PF20148">
    <property type="entry name" value="DUF6531"/>
    <property type="match status" value="1"/>
</dbReference>
<dbReference type="InterPro" id="IPR006530">
    <property type="entry name" value="YD"/>
</dbReference>
<feature type="compositionally biased region" description="Basic and acidic residues" evidence="1">
    <location>
        <begin position="70"/>
        <end position="84"/>
    </location>
</feature>
<feature type="non-terminal residue" evidence="3">
    <location>
        <position position="1"/>
    </location>
</feature>
<evidence type="ECO:0000313" key="3">
    <source>
        <dbReference type="EMBL" id="TLF71566.1"/>
    </source>
</evidence>
<dbReference type="Pfam" id="PF05593">
    <property type="entry name" value="RHS_repeat"/>
    <property type="match status" value="1"/>
</dbReference>
<dbReference type="AlphaFoldDB" id="A0A5R8N7F5"/>
<name>A0A5R8N7F5_9NOCA</name>
<dbReference type="Gene3D" id="2.180.10.10">
    <property type="entry name" value="RHS repeat-associated core"/>
    <property type="match status" value="1"/>
</dbReference>
<feature type="domain" description="DUF6531" evidence="2">
    <location>
        <begin position="143"/>
        <end position="215"/>
    </location>
</feature>
<dbReference type="InterPro" id="IPR045351">
    <property type="entry name" value="DUF6531"/>
</dbReference>
<evidence type="ECO:0000259" key="2">
    <source>
        <dbReference type="Pfam" id="PF20148"/>
    </source>
</evidence>
<feature type="compositionally biased region" description="Basic and acidic residues" evidence="1">
    <location>
        <begin position="113"/>
        <end position="138"/>
    </location>
</feature>
<feature type="compositionally biased region" description="Low complexity" evidence="1">
    <location>
        <begin position="48"/>
        <end position="69"/>
    </location>
</feature>
<gene>
    <name evidence="3" type="ORF">FEK34_29815</name>
</gene>
<dbReference type="NCBIfam" id="TIGR01643">
    <property type="entry name" value="YD_repeat_2x"/>
    <property type="match status" value="1"/>
</dbReference>